<dbReference type="InterPro" id="IPR010093">
    <property type="entry name" value="SinI_DNA-bd"/>
</dbReference>
<dbReference type="SUPFAM" id="SSF46955">
    <property type="entry name" value="Putative DNA-binding domain"/>
    <property type="match status" value="1"/>
</dbReference>
<name>A0A6B2KNS7_9NEIS</name>
<evidence type="ECO:0000313" key="3">
    <source>
        <dbReference type="EMBL" id="NDV11808.1"/>
    </source>
</evidence>
<proteinExistence type="predicted"/>
<dbReference type="AlphaFoldDB" id="A0A6B2KNS7"/>
<gene>
    <name evidence="3" type="ORF">GZH52_03220</name>
</gene>
<dbReference type="Proteomes" id="UP000482578">
    <property type="component" value="Unassembled WGS sequence"/>
</dbReference>
<keyword evidence="4" id="KW-1185">Reference proteome</keyword>
<organism evidence="3 4">
    <name type="scientific">Crenobacter caeni</name>
    <dbReference type="NCBI Taxonomy" id="2705474"/>
    <lineage>
        <taxon>Bacteria</taxon>
        <taxon>Pseudomonadati</taxon>
        <taxon>Pseudomonadota</taxon>
        <taxon>Betaproteobacteria</taxon>
        <taxon>Neisseriales</taxon>
        <taxon>Neisseriaceae</taxon>
        <taxon>Crenobacter</taxon>
    </lineage>
</organism>
<dbReference type="InterPro" id="IPR036388">
    <property type="entry name" value="WH-like_DNA-bd_sf"/>
</dbReference>
<dbReference type="Pfam" id="PF12728">
    <property type="entry name" value="HTH_17"/>
    <property type="match status" value="1"/>
</dbReference>
<dbReference type="RefSeq" id="WP_163315063.1">
    <property type="nucleotide sequence ID" value="NZ_JAAGAA010000002.1"/>
</dbReference>
<reference evidence="3 4" key="1">
    <citation type="submission" date="2020-02" db="EMBL/GenBank/DDBJ databases">
        <authorList>
            <person name="Yang Z."/>
        </authorList>
    </citation>
    <scope>NUCLEOTIDE SEQUENCE [LARGE SCALE GENOMIC DNA]</scope>
    <source>
        <strain evidence="3 4">HX-7-9</strain>
    </source>
</reference>
<dbReference type="GO" id="GO:0003677">
    <property type="term" value="F:DNA binding"/>
    <property type="evidence" value="ECO:0007669"/>
    <property type="project" value="InterPro"/>
</dbReference>
<dbReference type="InterPro" id="IPR041657">
    <property type="entry name" value="HTH_17"/>
</dbReference>
<protein>
    <submittedName>
        <fullName evidence="3">Helix-turn-helix domain-containing protein</fullName>
    </submittedName>
</protein>
<evidence type="ECO:0000256" key="1">
    <source>
        <dbReference type="SAM" id="MobiDB-lite"/>
    </source>
</evidence>
<dbReference type="InterPro" id="IPR009061">
    <property type="entry name" value="DNA-bd_dom_put_sf"/>
</dbReference>
<evidence type="ECO:0000259" key="2">
    <source>
        <dbReference type="Pfam" id="PF12728"/>
    </source>
</evidence>
<dbReference type="NCBIfam" id="TIGR01764">
    <property type="entry name" value="excise"/>
    <property type="match status" value="1"/>
</dbReference>
<comment type="caution">
    <text evidence="3">The sequence shown here is derived from an EMBL/GenBank/DDBJ whole genome shotgun (WGS) entry which is preliminary data.</text>
</comment>
<feature type="domain" description="Helix-turn-helix" evidence="2">
    <location>
        <begin position="5"/>
        <end position="56"/>
    </location>
</feature>
<dbReference type="EMBL" id="JAAGAA010000002">
    <property type="protein sequence ID" value="NDV11808.1"/>
    <property type="molecule type" value="Genomic_DNA"/>
</dbReference>
<sequence length="114" mass="12508">MSTALLTPAELAEMLGLSVQTIYNLRSNGGALPPAIVVGRRVRYQLSDVEAWLQGQYEHTPALQEAKAPHQAGPVKRGRPSKEEAIRRRLRANNPDRSFPLNGAPLGSEFPHES</sequence>
<evidence type="ECO:0000313" key="4">
    <source>
        <dbReference type="Proteomes" id="UP000482578"/>
    </source>
</evidence>
<dbReference type="Gene3D" id="1.10.10.10">
    <property type="entry name" value="Winged helix-like DNA-binding domain superfamily/Winged helix DNA-binding domain"/>
    <property type="match status" value="1"/>
</dbReference>
<feature type="region of interest" description="Disordered" evidence="1">
    <location>
        <begin position="62"/>
        <end position="114"/>
    </location>
</feature>
<accession>A0A6B2KNS7</accession>